<evidence type="ECO:0000256" key="1">
    <source>
        <dbReference type="ARBA" id="ARBA00005598"/>
    </source>
</evidence>
<dbReference type="Proteomes" id="UP000285301">
    <property type="component" value="Unassembled WGS sequence"/>
</dbReference>
<evidence type="ECO:0000313" key="3">
    <source>
        <dbReference type="Proteomes" id="UP000285301"/>
    </source>
</evidence>
<dbReference type="OrthoDB" id="741027at2759"/>
<dbReference type="PANTHER" id="PTHR11034">
    <property type="entry name" value="N-MYC DOWNSTREAM REGULATED"/>
    <property type="match status" value="1"/>
</dbReference>
<dbReference type="AlphaFoldDB" id="A0A443RR06"/>
<dbReference type="SUPFAM" id="SSF53474">
    <property type="entry name" value="alpha/beta-Hydrolases"/>
    <property type="match status" value="1"/>
</dbReference>
<dbReference type="InterPro" id="IPR004142">
    <property type="entry name" value="NDRG"/>
</dbReference>
<dbReference type="Gene3D" id="3.40.50.1820">
    <property type="entry name" value="alpha/beta hydrolase"/>
    <property type="match status" value="1"/>
</dbReference>
<dbReference type="InterPro" id="IPR029058">
    <property type="entry name" value="AB_hydrolase_fold"/>
</dbReference>
<comment type="similarity">
    <text evidence="1">Belongs to the NDRG family.</text>
</comment>
<dbReference type="Pfam" id="PF03096">
    <property type="entry name" value="Ndr"/>
    <property type="match status" value="1"/>
</dbReference>
<dbReference type="EMBL" id="NCKU01000047">
    <property type="protein sequence ID" value="RWS17678.1"/>
    <property type="molecule type" value="Genomic_DNA"/>
</dbReference>
<accession>A0A443RR06</accession>
<keyword evidence="3" id="KW-1185">Reference proteome</keyword>
<proteinExistence type="inferred from homology"/>
<protein>
    <submittedName>
        <fullName evidence="2">NDRG3-like protein 1</fullName>
    </submittedName>
</protein>
<sequence>MSADIELRNVEANSPLMRSLSRSEDDFVEERVETDFGSLLVARQGIDHKSTTKPVILTYHDIGLNHVSNFQAFFNYMDMRLLLKSFAVFHINAPGQEENSATLPDNYDYPTMDQLAEQIRTVCKHYAIKSIIGLGVGAGANILSRFALSYPDLVDGLFLINATSTQSSWTEWFYQKLNIYYLHGTNPSNVSNNTFPHTTQEYLMWHHFGKVTPERNHDLVELYRSYFTGKTINARNLSLFMDSYIKRTDLGLVRGDKERNFKCPVLLLCGAFSPHVDDTVTMNSRLDPTNSTWMKLSDCGMVLEEQPGKVEEALRLFIQGLGYALSAYERRRSSLRKMSMSTTSGEGVNGHDSRKNSIEEEISLKQNQSVHIVENPIAQC</sequence>
<comment type="caution">
    <text evidence="2">The sequence shown here is derived from an EMBL/GenBank/DDBJ whole genome shotgun (WGS) entry which is preliminary data.</text>
</comment>
<name>A0A443RR06_9ACAR</name>
<organism evidence="2 3">
    <name type="scientific">Dinothrombium tinctorium</name>
    <dbReference type="NCBI Taxonomy" id="1965070"/>
    <lineage>
        <taxon>Eukaryota</taxon>
        <taxon>Metazoa</taxon>
        <taxon>Ecdysozoa</taxon>
        <taxon>Arthropoda</taxon>
        <taxon>Chelicerata</taxon>
        <taxon>Arachnida</taxon>
        <taxon>Acari</taxon>
        <taxon>Acariformes</taxon>
        <taxon>Trombidiformes</taxon>
        <taxon>Prostigmata</taxon>
        <taxon>Anystina</taxon>
        <taxon>Parasitengona</taxon>
        <taxon>Trombidioidea</taxon>
        <taxon>Trombidiidae</taxon>
        <taxon>Dinothrombium</taxon>
    </lineage>
</organism>
<reference evidence="2 3" key="1">
    <citation type="journal article" date="2018" name="Gigascience">
        <title>Genomes of trombidid mites reveal novel predicted allergens and laterally-transferred genes associated with secondary metabolism.</title>
        <authorList>
            <person name="Dong X."/>
            <person name="Chaisiri K."/>
            <person name="Xia D."/>
            <person name="Armstrong S.D."/>
            <person name="Fang Y."/>
            <person name="Donnelly M.J."/>
            <person name="Kadowaki T."/>
            <person name="McGarry J.W."/>
            <person name="Darby A.C."/>
            <person name="Makepeace B.L."/>
        </authorList>
    </citation>
    <scope>NUCLEOTIDE SEQUENCE [LARGE SCALE GENOMIC DNA]</scope>
    <source>
        <strain evidence="2">UoL-WK</strain>
    </source>
</reference>
<evidence type="ECO:0000313" key="2">
    <source>
        <dbReference type="EMBL" id="RWS17678.1"/>
    </source>
</evidence>
<gene>
    <name evidence="2" type="ORF">B4U79_04831</name>
</gene>